<evidence type="ECO:0000256" key="6">
    <source>
        <dbReference type="PROSITE-ProRule" id="PRU00169"/>
    </source>
</evidence>
<dbReference type="CDD" id="cd00383">
    <property type="entry name" value="trans_reg_C"/>
    <property type="match status" value="1"/>
</dbReference>
<dbReference type="GO" id="GO:0006355">
    <property type="term" value="P:regulation of DNA-templated transcription"/>
    <property type="evidence" value="ECO:0007669"/>
    <property type="project" value="InterPro"/>
</dbReference>
<dbReference type="InterPro" id="IPR039420">
    <property type="entry name" value="WalR-like"/>
</dbReference>
<keyword evidence="1 6" id="KW-0597">Phosphoprotein</keyword>
<dbReference type="GO" id="GO:0000976">
    <property type="term" value="F:transcription cis-regulatory region binding"/>
    <property type="evidence" value="ECO:0007669"/>
    <property type="project" value="TreeGrafter"/>
</dbReference>
<dbReference type="Gene3D" id="6.10.250.690">
    <property type="match status" value="1"/>
</dbReference>
<dbReference type="SUPFAM" id="SSF52172">
    <property type="entry name" value="CheY-like"/>
    <property type="match status" value="1"/>
</dbReference>
<dbReference type="InterPro" id="IPR001867">
    <property type="entry name" value="OmpR/PhoB-type_DNA-bd"/>
</dbReference>
<dbReference type="Proteomes" id="UP000245212">
    <property type="component" value="Unassembled WGS sequence"/>
</dbReference>
<feature type="domain" description="Response regulatory" evidence="8">
    <location>
        <begin position="11"/>
        <end position="126"/>
    </location>
</feature>
<evidence type="ECO:0000256" key="2">
    <source>
        <dbReference type="ARBA" id="ARBA00023012"/>
    </source>
</evidence>
<dbReference type="RefSeq" id="WP_109062043.1">
    <property type="nucleotide sequence ID" value="NZ_QETA01000004.1"/>
</dbReference>
<dbReference type="Gene3D" id="3.40.50.2300">
    <property type="match status" value="1"/>
</dbReference>
<feature type="domain" description="OmpR/PhoB-type" evidence="9">
    <location>
        <begin position="136"/>
        <end position="232"/>
    </location>
</feature>
<keyword evidence="3" id="KW-0805">Transcription regulation</keyword>
<feature type="modified residue" description="4-aspartylphosphate" evidence="6">
    <location>
        <position position="60"/>
    </location>
</feature>
<evidence type="ECO:0000256" key="3">
    <source>
        <dbReference type="ARBA" id="ARBA00023015"/>
    </source>
</evidence>
<keyword evidence="2" id="KW-0902">Two-component regulatory system</keyword>
<evidence type="ECO:0000256" key="7">
    <source>
        <dbReference type="PROSITE-ProRule" id="PRU01091"/>
    </source>
</evidence>
<dbReference type="InterPro" id="IPR036388">
    <property type="entry name" value="WH-like_DNA-bd_sf"/>
</dbReference>
<protein>
    <submittedName>
        <fullName evidence="10">DNA-binding response regulator</fullName>
    </submittedName>
</protein>
<accession>A0A2V1JZ13</accession>
<evidence type="ECO:0000256" key="1">
    <source>
        <dbReference type="ARBA" id="ARBA00022553"/>
    </source>
</evidence>
<dbReference type="PROSITE" id="PS51755">
    <property type="entry name" value="OMPR_PHOB"/>
    <property type="match status" value="1"/>
</dbReference>
<dbReference type="AlphaFoldDB" id="A0A2V1JZ13"/>
<feature type="DNA-binding region" description="OmpR/PhoB-type" evidence="7">
    <location>
        <begin position="136"/>
        <end position="232"/>
    </location>
</feature>
<dbReference type="Pfam" id="PF00072">
    <property type="entry name" value="Response_reg"/>
    <property type="match status" value="1"/>
</dbReference>
<sequence>MSTPHSQIPYTVLIVEDDSAIAENLLLALESHDFTADIAHTARAAMQQLDNAAYDAVILDVGLPGMDGYRMLQQMRTTMQWTTPVLMLTARATLEDKLTGFSLGADDYLTKPFALDEVIARVKAIIRRSKCLSDAAFSLHFGPVEFQVAQQQVLVGGTPVRLTRKSVMILEMLMRYAGRVVPRQRLEDMLWQGEPPSTEALRSQIHLLRKTLHQHGFDGIETVHGTGWRLTTDTPLG</sequence>
<evidence type="ECO:0000259" key="8">
    <source>
        <dbReference type="PROSITE" id="PS50110"/>
    </source>
</evidence>
<dbReference type="PANTHER" id="PTHR48111">
    <property type="entry name" value="REGULATOR OF RPOS"/>
    <property type="match status" value="1"/>
</dbReference>
<dbReference type="EMBL" id="QETA01000004">
    <property type="protein sequence ID" value="PWF22519.1"/>
    <property type="molecule type" value="Genomic_DNA"/>
</dbReference>
<evidence type="ECO:0000313" key="10">
    <source>
        <dbReference type="EMBL" id="PWF22519.1"/>
    </source>
</evidence>
<keyword evidence="11" id="KW-1185">Reference proteome</keyword>
<dbReference type="GO" id="GO:0032993">
    <property type="term" value="C:protein-DNA complex"/>
    <property type="evidence" value="ECO:0007669"/>
    <property type="project" value="TreeGrafter"/>
</dbReference>
<evidence type="ECO:0000313" key="11">
    <source>
        <dbReference type="Proteomes" id="UP000245212"/>
    </source>
</evidence>
<dbReference type="InterPro" id="IPR001789">
    <property type="entry name" value="Sig_transdc_resp-reg_receiver"/>
</dbReference>
<dbReference type="GO" id="GO:0005829">
    <property type="term" value="C:cytosol"/>
    <property type="evidence" value="ECO:0007669"/>
    <property type="project" value="TreeGrafter"/>
</dbReference>
<dbReference type="SMART" id="SM00862">
    <property type="entry name" value="Trans_reg_C"/>
    <property type="match status" value="1"/>
</dbReference>
<organism evidence="10 11">
    <name type="scientific">Corticimicrobacter populi</name>
    <dbReference type="NCBI Taxonomy" id="2175229"/>
    <lineage>
        <taxon>Bacteria</taxon>
        <taxon>Pseudomonadati</taxon>
        <taxon>Pseudomonadota</taxon>
        <taxon>Betaproteobacteria</taxon>
        <taxon>Burkholderiales</taxon>
        <taxon>Alcaligenaceae</taxon>
        <taxon>Corticimicrobacter</taxon>
    </lineage>
</organism>
<keyword evidence="5" id="KW-0804">Transcription</keyword>
<dbReference type="PANTHER" id="PTHR48111:SF1">
    <property type="entry name" value="TWO-COMPONENT RESPONSE REGULATOR ORR33"/>
    <property type="match status" value="1"/>
</dbReference>
<evidence type="ECO:0000256" key="5">
    <source>
        <dbReference type="ARBA" id="ARBA00023163"/>
    </source>
</evidence>
<evidence type="ECO:0000256" key="4">
    <source>
        <dbReference type="ARBA" id="ARBA00023125"/>
    </source>
</evidence>
<dbReference type="InterPro" id="IPR011006">
    <property type="entry name" value="CheY-like_superfamily"/>
</dbReference>
<dbReference type="Pfam" id="PF00486">
    <property type="entry name" value="Trans_reg_C"/>
    <property type="match status" value="1"/>
</dbReference>
<dbReference type="GO" id="GO:0000156">
    <property type="term" value="F:phosphorelay response regulator activity"/>
    <property type="evidence" value="ECO:0007669"/>
    <property type="project" value="TreeGrafter"/>
</dbReference>
<gene>
    <name evidence="10" type="ORF">DD235_10515</name>
</gene>
<comment type="caution">
    <text evidence="10">The sequence shown here is derived from an EMBL/GenBank/DDBJ whole genome shotgun (WGS) entry which is preliminary data.</text>
</comment>
<proteinExistence type="predicted"/>
<dbReference type="PROSITE" id="PS50110">
    <property type="entry name" value="RESPONSE_REGULATORY"/>
    <property type="match status" value="1"/>
</dbReference>
<reference evidence="11" key="1">
    <citation type="submission" date="2018-05" db="EMBL/GenBank/DDBJ databases">
        <authorList>
            <person name="Li Y."/>
        </authorList>
    </citation>
    <scope>NUCLEOTIDE SEQUENCE [LARGE SCALE GENOMIC DNA]</scope>
    <source>
        <strain evidence="11">3d-2-2</strain>
    </source>
</reference>
<name>A0A2V1JZ13_9BURK</name>
<evidence type="ECO:0000259" key="9">
    <source>
        <dbReference type="PROSITE" id="PS51755"/>
    </source>
</evidence>
<dbReference type="Gene3D" id="1.10.10.10">
    <property type="entry name" value="Winged helix-like DNA-binding domain superfamily/Winged helix DNA-binding domain"/>
    <property type="match status" value="1"/>
</dbReference>
<dbReference type="CDD" id="cd17624">
    <property type="entry name" value="REC_OmpR_PmrA-like"/>
    <property type="match status" value="1"/>
</dbReference>
<dbReference type="SMART" id="SM00448">
    <property type="entry name" value="REC"/>
    <property type="match status" value="1"/>
</dbReference>
<keyword evidence="4 7" id="KW-0238">DNA-binding</keyword>